<dbReference type="EMBL" id="CATQJL010000349">
    <property type="protein sequence ID" value="CAJ0610678.1"/>
    <property type="molecule type" value="Genomic_DNA"/>
</dbReference>
<evidence type="ECO:0000259" key="3">
    <source>
        <dbReference type="SMART" id="SM00644"/>
    </source>
</evidence>
<keyword evidence="2" id="KW-0812">Transmembrane</keyword>
<feature type="coiled-coil region" evidence="1">
    <location>
        <begin position="514"/>
        <end position="545"/>
    </location>
</feature>
<dbReference type="InterPro" id="IPR036505">
    <property type="entry name" value="Amidase/PGRP_sf"/>
</dbReference>
<dbReference type="InterPro" id="IPR002502">
    <property type="entry name" value="Amidase_domain"/>
</dbReference>
<evidence type="ECO:0000256" key="2">
    <source>
        <dbReference type="SAM" id="Phobius"/>
    </source>
</evidence>
<dbReference type="GO" id="GO:0009253">
    <property type="term" value="P:peptidoglycan catabolic process"/>
    <property type="evidence" value="ECO:0007669"/>
    <property type="project" value="InterPro"/>
</dbReference>
<keyword evidence="2" id="KW-1133">Transmembrane helix</keyword>
<evidence type="ECO:0000313" key="4">
    <source>
        <dbReference type="EMBL" id="CAJ0610678.1"/>
    </source>
</evidence>
<name>A0AA36HHF0_CYLNA</name>
<feature type="domain" description="N-acetylmuramoyl-L-alanine amidase" evidence="3">
    <location>
        <begin position="1037"/>
        <end position="1179"/>
    </location>
</feature>
<evidence type="ECO:0000256" key="1">
    <source>
        <dbReference type="SAM" id="Coils"/>
    </source>
</evidence>
<accession>A0AA36HHF0</accession>
<evidence type="ECO:0000313" key="5">
    <source>
        <dbReference type="Proteomes" id="UP001176961"/>
    </source>
</evidence>
<gene>
    <name evidence="4" type="ORF">CYNAS_LOCUS22661</name>
</gene>
<dbReference type="Pfam" id="PF01510">
    <property type="entry name" value="Amidase_2"/>
    <property type="match status" value="1"/>
</dbReference>
<reference evidence="4" key="1">
    <citation type="submission" date="2023-07" db="EMBL/GenBank/DDBJ databases">
        <authorList>
            <consortium name="CYATHOMIX"/>
        </authorList>
    </citation>
    <scope>NUCLEOTIDE SEQUENCE</scope>
    <source>
        <strain evidence="4">N/A</strain>
    </source>
</reference>
<feature type="transmembrane region" description="Helical" evidence="2">
    <location>
        <begin position="706"/>
        <end position="727"/>
    </location>
</feature>
<dbReference type="SMART" id="SM00644">
    <property type="entry name" value="Ami_2"/>
    <property type="match status" value="1"/>
</dbReference>
<proteinExistence type="predicted"/>
<keyword evidence="1" id="KW-0175">Coiled coil</keyword>
<dbReference type="InterPro" id="IPR036844">
    <property type="entry name" value="Hint_dom_sf"/>
</dbReference>
<dbReference type="Proteomes" id="UP001176961">
    <property type="component" value="Unassembled WGS sequence"/>
</dbReference>
<dbReference type="Gene3D" id="3.40.80.10">
    <property type="entry name" value="Peptidoglycan recognition protein-like"/>
    <property type="match status" value="1"/>
</dbReference>
<keyword evidence="5" id="KW-1185">Reference proteome</keyword>
<dbReference type="SUPFAM" id="SSF51294">
    <property type="entry name" value="Hedgehog/intein (Hint) domain"/>
    <property type="match status" value="1"/>
</dbReference>
<dbReference type="SUPFAM" id="SSF55846">
    <property type="entry name" value="N-acetylmuramoyl-L-alanine amidase-like"/>
    <property type="match status" value="1"/>
</dbReference>
<comment type="caution">
    <text evidence="4">The sequence shown here is derived from an EMBL/GenBank/DDBJ whole genome shotgun (WGS) entry which is preliminary data.</text>
</comment>
<sequence>MYGIPASNIISDDTAHAISVQNDTIIAPPLPNPEKYTKPIMQSISGALDFISQRIDDKLDDYQMNNIKQGRIDDAIANANPNKGKCIGRYEDEEGGEILAYDTGLVDMPNTEAGRRKVEELRADGTIPSIEWRDGRMQRKQDPEYFSDEDDVSDNVDMNASSDISASDSEINSMTNDVSSTINESAYHLRMISKMNNTTHLGYDLLQKHGFDYVKPIDSIVMESDTKEKDNEKETKAILPKDIKHLKFDNTALLNAVKYFNKARMEQSNIADGKIDLDKFINSSNYEKAIDSLNKQFDCRINLRFDGKNDNANAATFILDDLKKKLTISKSKGFQLGGLPIDIMVYGHYFEMSSPRDQELFGQSIVSTICHEIFHNISAVLRDNNVKSGMSLIATLNLAAGAKSMKERRIIITNYVDTIEKMDNLHDAILEIDEVTIESTLDIHDAILAEYDKAIMIMETNFSSPLLGEMFYQEEESIMDKATGKFKDENIIWKVLAFIPRLFIAIGAKLVNGIKNLGKNKDEVEDTIDKEIDQAKETIENADDSLLGKIKERVFANSDGKAEFDPKEKVFKLGAFGRIINAMIMIIGATAILPKIVTRAKAEGGIYAEMGSEIKKIITLEKTPDMETYQYSITALGQLLHDFGGASIVVSAASKELSQILKAKIDKEMKKAAKRKCVEEFNKRYKGKFQVYLDEKTGKIKFKNKVSMLFGTIMWFIVTGITIKNLLEKIKAHFDPTNTTEYSALIPLLKKILDKDSDEDKDVLKLIDSGIDGVGEALGDVCAATASITALTAGINKTIELFIAKNQISDNPSNNMQNSMRAITDFNDALNKICLKIAVVTGAISLISDITGFFNGFAKSFENTRHYLNFDNVDRWIYAMRQPIIEVVYSVLHPQSKGESESAYYVRLSNYADKAVLHDIEALGVDISRGIGESADDYEIRKKNILCDAYYFEYDSISSDENKLNFSPAYIEYISDDKGKAIKFAAQKDKNGNYEPLTADDGSYKIYEKSMKKEGIKPRGIIMGFTNSSLVEYTRISPNRNSPRNQPITKITPHHMAGILSLEQFGNEACNPNREVSANYAIDKDGRIGLFCPESDRSWCSSSPWNDNRAVTIEVSNSATGDSSGWPVSDKVYQRLIDLCVDICKRNNIPKLTYTGDQNGSLTFHRFFTATACLPTDNTEVLTPLGWKNIKEVKIGDKVATYNRETHQIVFDHIQNMVEPKVCDTFSYQGLEATIDHTVIVYDYEGNEKVELFSTVVNDINNTYVAFPTTDESDLNDISKRDFTRFRPIQRENVEVSCITVETGFFVIRQGVTITIVGNCPGPFLFNKAQDLCNKVNARLTSSSPSTNTTTSTTTFKVGDLVSIASNATYYTGSSIPSWVKEEKWFISSISNNRAVLGLNEAKNRNIQSPIDVRYLTKATTSFKSYTKTLSSTDILYANPGGTTKGTVGSNGVFTIIEEKTVNNVVYGKLKSGAGWIIVKDNRVIKKGDKVKVINPVQYNSTKTFTQYVSVYYVLEVNGDRVVISSDGKNVTTAINKSNIQKI</sequence>
<organism evidence="4 5">
    <name type="scientific">Cylicocyclus nassatus</name>
    <name type="common">Nematode worm</name>
    <dbReference type="NCBI Taxonomy" id="53992"/>
    <lineage>
        <taxon>Eukaryota</taxon>
        <taxon>Metazoa</taxon>
        <taxon>Ecdysozoa</taxon>
        <taxon>Nematoda</taxon>
        <taxon>Chromadorea</taxon>
        <taxon>Rhabditida</taxon>
        <taxon>Rhabditina</taxon>
        <taxon>Rhabditomorpha</taxon>
        <taxon>Strongyloidea</taxon>
        <taxon>Strongylidae</taxon>
        <taxon>Cylicocyclus</taxon>
    </lineage>
</organism>
<dbReference type="Gene3D" id="2.170.16.10">
    <property type="entry name" value="Hedgehog/Intein (Hint) domain"/>
    <property type="match status" value="1"/>
</dbReference>
<dbReference type="CDD" id="cd06583">
    <property type="entry name" value="PGRP"/>
    <property type="match status" value="1"/>
</dbReference>
<protein>
    <recommendedName>
        <fullName evidence="3">N-acetylmuramoyl-L-alanine amidase domain-containing protein</fullName>
    </recommendedName>
</protein>
<dbReference type="GO" id="GO:0008745">
    <property type="term" value="F:N-acetylmuramoyl-L-alanine amidase activity"/>
    <property type="evidence" value="ECO:0007669"/>
    <property type="project" value="InterPro"/>
</dbReference>
<keyword evidence="2" id="KW-0472">Membrane</keyword>